<feature type="region of interest" description="Disordered" evidence="1">
    <location>
        <begin position="1"/>
        <end position="20"/>
    </location>
</feature>
<evidence type="ECO:0000313" key="2">
    <source>
        <dbReference type="EMBL" id="KAF0437820.1"/>
    </source>
</evidence>
<gene>
    <name evidence="2" type="ORF">F8M41_004338</name>
</gene>
<dbReference type="AlphaFoldDB" id="A0A8H3X9U4"/>
<sequence>MGKEEEEEEVENDDDDDDVVKKQFFEADNIKQEFTSPIHPSDVYKSQPINTRKITETSRSKDINSFPKIAEEEICQRIERVGITDD</sequence>
<keyword evidence="3" id="KW-1185">Reference proteome</keyword>
<accession>A0A8H3X9U4</accession>
<dbReference type="EMBL" id="WTPW01001393">
    <property type="protein sequence ID" value="KAF0437820.1"/>
    <property type="molecule type" value="Genomic_DNA"/>
</dbReference>
<name>A0A8H3X9U4_GIGMA</name>
<organism evidence="2 3">
    <name type="scientific">Gigaspora margarita</name>
    <dbReference type="NCBI Taxonomy" id="4874"/>
    <lineage>
        <taxon>Eukaryota</taxon>
        <taxon>Fungi</taxon>
        <taxon>Fungi incertae sedis</taxon>
        <taxon>Mucoromycota</taxon>
        <taxon>Glomeromycotina</taxon>
        <taxon>Glomeromycetes</taxon>
        <taxon>Diversisporales</taxon>
        <taxon>Gigasporaceae</taxon>
        <taxon>Gigaspora</taxon>
    </lineage>
</organism>
<evidence type="ECO:0000256" key="1">
    <source>
        <dbReference type="SAM" id="MobiDB-lite"/>
    </source>
</evidence>
<reference evidence="2 3" key="1">
    <citation type="journal article" date="2019" name="Environ. Microbiol.">
        <title>At the nexus of three kingdoms: the genome of the mycorrhizal fungus Gigaspora margarita provides insights into plant, endobacterial and fungal interactions.</title>
        <authorList>
            <person name="Venice F."/>
            <person name="Ghignone S."/>
            <person name="Salvioli di Fossalunga A."/>
            <person name="Amselem J."/>
            <person name="Novero M."/>
            <person name="Xianan X."/>
            <person name="Sedzielewska Toro K."/>
            <person name="Morin E."/>
            <person name="Lipzen A."/>
            <person name="Grigoriev I.V."/>
            <person name="Henrissat B."/>
            <person name="Martin F.M."/>
            <person name="Bonfante P."/>
        </authorList>
    </citation>
    <scope>NUCLEOTIDE SEQUENCE [LARGE SCALE GENOMIC DNA]</scope>
    <source>
        <strain evidence="2 3">BEG34</strain>
    </source>
</reference>
<dbReference type="Proteomes" id="UP000439903">
    <property type="component" value="Unassembled WGS sequence"/>
</dbReference>
<feature type="compositionally biased region" description="Acidic residues" evidence="1">
    <location>
        <begin position="1"/>
        <end position="18"/>
    </location>
</feature>
<comment type="caution">
    <text evidence="2">The sequence shown here is derived from an EMBL/GenBank/DDBJ whole genome shotgun (WGS) entry which is preliminary data.</text>
</comment>
<proteinExistence type="predicted"/>
<feature type="region of interest" description="Disordered" evidence="1">
    <location>
        <begin position="37"/>
        <end position="61"/>
    </location>
</feature>
<protein>
    <submittedName>
        <fullName evidence="2">Uncharacterized protein</fullName>
    </submittedName>
</protein>
<evidence type="ECO:0000313" key="3">
    <source>
        <dbReference type="Proteomes" id="UP000439903"/>
    </source>
</evidence>